<keyword evidence="3" id="KW-1185">Reference proteome</keyword>
<reference evidence="2 3" key="1">
    <citation type="submission" date="2017-11" db="EMBL/GenBank/DDBJ databases">
        <title>De-novo sequencing of pomegranate (Punica granatum L.) genome.</title>
        <authorList>
            <person name="Akparov Z."/>
            <person name="Amiraslanov A."/>
            <person name="Hajiyeva S."/>
            <person name="Abbasov M."/>
            <person name="Kaur K."/>
            <person name="Hamwieh A."/>
            <person name="Solovyev V."/>
            <person name="Salamov A."/>
            <person name="Braich B."/>
            <person name="Kosarev P."/>
            <person name="Mahmoud A."/>
            <person name="Hajiyev E."/>
            <person name="Babayeva S."/>
            <person name="Izzatullayeva V."/>
            <person name="Mammadov A."/>
            <person name="Mammadov A."/>
            <person name="Sharifova S."/>
            <person name="Ojaghi J."/>
            <person name="Eynullazada K."/>
            <person name="Bayramov B."/>
            <person name="Abdulazimova A."/>
            <person name="Shahmuradov I."/>
        </authorList>
    </citation>
    <scope>NUCLEOTIDE SEQUENCE [LARGE SCALE GENOMIC DNA]</scope>
    <source>
        <strain evidence="3">cv. AG2017</strain>
        <tissue evidence="2">Leaf</tissue>
    </source>
</reference>
<dbReference type="EMBL" id="PGOL01005439">
    <property type="protein sequence ID" value="PKI35180.1"/>
    <property type="molecule type" value="Genomic_DNA"/>
</dbReference>
<organism evidence="2 3">
    <name type="scientific">Punica granatum</name>
    <name type="common">Pomegranate</name>
    <dbReference type="NCBI Taxonomy" id="22663"/>
    <lineage>
        <taxon>Eukaryota</taxon>
        <taxon>Viridiplantae</taxon>
        <taxon>Streptophyta</taxon>
        <taxon>Embryophyta</taxon>
        <taxon>Tracheophyta</taxon>
        <taxon>Spermatophyta</taxon>
        <taxon>Magnoliopsida</taxon>
        <taxon>eudicotyledons</taxon>
        <taxon>Gunneridae</taxon>
        <taxon>Pentapetalae</taxon>
        <taxon>rosids</taxon>
        <taxon>malvids</taxon>
        <taxon>Myrtales</taxon>
        <taxon>Lythraceae</taxon>
        <taxon>Punica</taxon>
    </lineage>
</organism>
<dbReference type="AlphaFoldDB" id="A0A2I0HUK6"/>
<dbReference type="Proteomes" id="UP000233551">
    <property type="component" value="Unassembled WGS sequence"/>
</dbReference>
<dbReference type="InterPro" id="IPR052343">
    <property type="entry name" value="Retrotransposon-Effector_Assoc"/>
</dbReference>
<protein>
    <recommendedName>
        <fullName evidence="1">Reverse transcriptase domain-containing protein</fullName>
    </recommendedName>
</protein>
<evidence type="ECO:0000313" key="3">
    <source>
        <dbReference type="Proteomes" id="UP000233551"/>
    </source>
</evidence>
<dbReference type="PANTHER" id="PTHR46890">
    <property type="entry name" value="NON-LTR RETROLELEMENT REVERSE TRANSCRIPTASE-LIKE PROTEIN-RELATED"/>
    <property type="match status" value="1"/>
</dbReference>
<sequence length="313" mass="35064">MDGDKAPGPDGYAAHFYKSAWTFVGKDFSDAVLSFFSSSQIMAEVNRTCITLVPKIPNPTKMVDFRPISCCKVVYKCVTKILADRLKSFFPKFISPNQCAFVEGRDVGDNIQLAHELVKGYNRKGVSPRCMGKEDIMEAFYSVSWRFLLNILKVIETPQPFITWIEACISGARYSVTINGSLEGYFKEQKGVRQGDPLSPYLFVIAIEVLSQLLNAAVESGRMGYHPFSSRVKLTHLGFADDLLIFLKGEKKSVDTLLEVFHEFYIMSDLKLNPSKTEIYTAGVDHEESKIINASGFKHGTLPVRYLGVLLIP</sequence>
<dbReference type="InterPro" id="IPR043502">
    <property type="entry name" value="DNA/RNA_pol_sf"/>
</dbReference>
<evidence type="ECO:0000259" key="1">
    <source>
        <dbReference type="PROSITE" id="PS50878"/>
    </source>
</evidence>
<dbReference type="PROSITE" id="PS50878">
    <property type="entry name" value="RT_POL"/>
    <property type="match status" value="1"/>
</dbReference>
<feature type="domain" description="Reverse transcriptase" evidence="1">
    <location>
        <begin position="34"/>
        <end position="311"/>
    </location>
</feature>
<accession>A0A2I0HUK6</accession>
<dbReference type="STRING" id="22663.A0A2I0HUK6"/>
<dbReference type="PANTHER" id="PTHR46890:SF48">
    <property type="entry name" value="RNA-DIRECTED DNA POLYMERASE"/>
    <property type="match status" value="1"/>
</dbReference>
<dbReference type="CDD" id="cd01650">
    <property type="entry name" value="RT_nLTR_like"/>
    <property type="match status" value="1"/>
</dbReference>
<proteinExistence type="predicted"/>
<name>A0A2I0HUK6_PUNGR</name>
<evidence type="ECO:0000313" key="2">
    <source>
        <dbReference type="EMBL" id="PKI35180.1"/>
    </source>
</evidence>
<gene>
    <name evidence="2" type="ORF">CRG98_044455</name>
</gene>
<dbReference type="Pfam" id="PF00078">
    <property type="entry name" value="RVT_1"/>
    <property type="match status" value="1"/>
</dbReference>
<comment type="caution">
    <text evidence="2">The sequence shown here is derived from an EMBL/GenBank/DDBJ whole genome shotgun (WGS) entry which is preliminary data.</text>
</comment>
<dbReference type="SUPFAM" id="SSF56672">
    <property type="entry name" value="DNA/RNA polymerases"/>
    <property type="match status" value="1"/>
</dbReference>
<dbReference type="InterPro" id="IPR000477">
    <property type="entry name" value="RT_dom"/>
</dbReference>